<gene>
    <name evidence="2" type="ORF">BVtw_13040</name>
</gene>
<dbReference type="AlphaFoldDB" id="N6UWU1"/>
<feature type="region of interest" description="Disordered" evidence="1">
    <location>
        <begin position="27"/>
        <end position="136"/>
    </location>
</feature>
<protein>
    <submittedName>
        <fullName evidence="2">Uncharacterized protein</fullName>
    </submittedName>
</protein>
<feature type="compositionally biased region" description="Low complexity" evidence="1">
    <location>
        <begin position="66"/>
        <end position="79"/>
    </location>
</feature>
<organism evidence="2 3">
    <name type="scientific">Bartonella vinsonii subsp. berkhoffii str. Tweed</name>
    <dbReference type="NCBI Taxonomy" id="1094502"/>
    <lineage>
        <taxon>Bacteria</taxon>
        <taxon>Pseudomonadati</taxon>
        <taxon>Pseudomonadota</taxon>
        <taxon>Alphaproteobacteria</taxon>
        <taxon>Hyphomicrobiales</taxon>
        <taxon>Bartonellaceae</taxon>
        <taxon>Bartonella</taxon>
    </lineage>
</organism>
<feature type="compositionally biased region" description="Basic and acidic residues" evidence="1">
    <location>
        <begin position="97"/>
        <end position="110"/>
    </location>
</feature>
<dbReference type="Proteomes" id="UP000014011">
    <property type="component" value="Unassembled WGS sequence"/>
</dbReference>
<accession>N6UWU1</accession>
<dbReference type="EMBL" id="AGWD01000016">
    <property type="protein sequence ID" value="ENN94528.1"/>
    <property type="molecule type" value="Genomic_DNA"/>
</dbReference>
<name>N6UWU1_BARVB</name>
<evidence type="ECO:0000256" key="1">
    <source>
        <dbReference type="SAM" id="MobiDB-lite"/>
    </source>
</evidence>
<comment type="caution">
    <text evidence="2">The sequence shown here is derived from an EMBL/GenBank/DDBJ whole genome shotgun (WGS) entry which is preliminary data.</text>
</comment>
<reference evidence="2 3" key="1">
    <citation type="journal article" date="2013" name="PLoS Genet.">
        <title>A gene transfer agent and a dynamic repertoire of secretion systems hold the keys to the explosive radiation of the emerging pathogen Bartonella.</title>
        <authorList>
            <person name="Guy L."/>
            <person name="Nystedt B."/>
            <person name="Toft C."/>
            <person name="Zaremba-Niedzwiedzka K."/>
            <person name="Berglund E.C."/>
            <person name="Granberg F."/>
            <person name="Naslund K."/>
            <person name="Eriksson A.S."/>
            <person name="Andersson S.G."/>
        </authorList>
    </citation>
    <scope>NUCLEOTIDE SEQUENCE [LARGE SCALE GENOMIC DNA]</scope>
    <source>
        <strain evidence="2">Tweed</strain>
    </source>
</reference>
<dbReference type="HOGENOM" id="CLU_1871363_0_0_5"/>
<evidence type="ECO:0000313" key="3">
    <source>
        <dbReference type="Proteomes" id="UP000014011"/>
    </source>
</evidence>
<feature type="compositionally biased region" description="Basic residues" evidence="1">
    <location>
        <begin position="124"/>
        <end position="136"/>
    </location>
</feature>
<proteinExistence type="predicted"/>
<sequence length="136" mass="15324">MTNTERKAKTSLLPHALIENNLPLNSLHTERTHSGNEFLPIHTVSQHTKTKDDTQSHFSVKHVENTTFSTSKTTPNTSSEAHVNLSPKIEATSQAADDTKKPSKLADHNKTVVFSHTPLNSEKKPKRSRHKWQALW</sequence>
<dbReference type="PATRIC" id="fig|1094502.3.peg.1556"/>
<evidence type="ECO:0000313" key="2">
    <source>
        <dbReference type="EMBL" id="ENN94528.1"/>
    </source>
</evidence>